<reference evidence="8" key="1">
    <citation type="submission" date="2016-10" db="EMBL/GenBank/DDBJ databases">
        <authorList>
            <person name="Varghese N."/>
            <person name="Submissions S."/>
        </authorList>
    </citation>
    <scope>NUCLEOTIDE SEQUENCE [LARGE SCALE GENOMIC DNA]</scope>
    <source>
        <strain evidence="8">DSM 16477</strain>
    </source>
</reference>
<evidence type="ECO:0000256" key="4">
    <source>
        <dbReference type="ARBA" id="ARBA00023004"/>
    </source>
</evidence>
<evidence type="ECO:0000313" key="8">
    <source>
        <dbReference type="Proteomes" id="UP000199399"/>
    </source>
</evidence>
<comment type="cofactor">
    <cofactor evidence="1">
        <name>[4Fe-4S] cluster</name>
        <dbReference type="ChEBI" id="CHEBI:49883"/>
    </cofactor>
</comment>
<dbReference type="RefSeq" id="WP_167356373.1">
    <property type="nucleotide sequence ID" value="NZ_FNBP01000002.1"/>
</dbReference>
<keyword evidence="3" id="KW-0479">Metal-binding</keyword>
<dbReference type="SUPFAM" id="SSF102114">
    <property type="entry name" value="Radical SAM enzymes"/>
    <property type="match status" value="1"/>
</dbReference>
<dbReference type="SFLD" id="SFLDS00029">
    <property type="entry name" value="Radical_SAM"/>
    <property type="match status" value="1"/>
</dbReference>
<proteinExistence type="predicted"/>
<sequence length="383" mass="43645">MVQSTRFCNINCSYCYLPFRTDKSRFDVALFKPLFENLKRADLLGEQLTILWHAGEPLALPADYYREAFQALKEFCPKTVRLDHHLQTNAMLINDDHIALFQDWNVQIGVSIDGPAWLHDQNRMTRSGKGSHAKALAGVKKLQEANIPFTCIAVLTAPALNHADELYDFFKSLGCYNVGFNIDEEESINETSTMRGKTIESAYKTFLKQIYRRIRADRNPLRVREFDNVSQSIGSWFDREAPNCTESNALSILSVDAEGNLYTFSPEFVDVVSEHYNDFKIGHVSDIVFEKLYETEPFASLNRDIKEGIYNCKQTCGYFDTCGGGVPSNKYFELGNLAGTETNFCRLTRKTMLDTVHEIIAEAHQARRVAEWELTETAQETSD</sequence>
<accession>A0A1G7M384</accession>
<dbReference type="SFLD" id="SFLDG01386">
    <property type="entry name" value="main_SPASM_domain-containing"/>
    <property type="match status" value="1"/>
</dbReference>
<dbReference type="InterPro" id="IPR013785">
    <property type="entry name" value="Aldolase_TIM"/>
</dbReference>
<evidence type="ECO:0000256" key="3">
    <source>
        <dbReference type="ARBA" id="ARBA00022723"/>
    </source>
</evidence>
<dbReference type="InterPro" id="IPR058240">
    <property type="entry name" value="rSAM_sf"/>
</dbReference>
<name>A0A1G7M384_9RHOB</name>
<evidence type="ECO:0000256" key="2">
    <source>
        <dbReference type="ARBA" id="ARBA00022691"/>
    </source>
</evidence>
<keyword evidence="8" id="KW-1185">Reference proteome</keyword>
<dbReference type="Gene3D" id="3.20.20.70">
    <property type="entry name" value="Aldolase class I"/>
    <property type="match status" value="1"/>
</dbReference>
<evidence type="ECO:0000256" key="1">
    <source>
        <dbReference type="ARBA" id="ARBA00001966"/>
    </source>
</evidence>
<evidence type="ECO:0000256" key="5">
    <source>
        <dbReference type="ARBA" id="ARBA00023014"/>
    </source>
</evidence>
<dbReference type="InterPro" id="IPR026357">
    <property type="entry name" value="rSAM_SPASM_GrrM_OscB"/>
</dbReference>
<keyword evidence="5" id="KW-0411">Iron-sulfur</keyword>
<dbReference type="GO" id="GO:0046872">
    <property type="term" value="F:metal ion binding"/>
    <property type="evidence" value="ECO:0007669"/>
    <property type="project" value="UniProtKB-KW"/>
</dbReference>
<dbReference type="PANTHER" id="PTHR43273:SF8">
    <property type="entry name" value="RADICAL SAM DOMAIN PROTEIN"/>
    <property type="match status" value="1"/>
</dbReference>
<keyword evidence="2" id="KW-0949">S-adenosyl-L-methionine</keyword>
<dbReference type="NCBIfam" id="TIGR04261">
    <property type="entry name" value="rSAM_GlyRichRpt"/>
    <property type="match status" value="1"/>
</dbReference>
<dbReference type="Proteomes" id="UP000199399">
    <property type="component" value="Unassembled WGS sequence"/>
</dbReference>
<protein>
    <recommendedName>
        <fullName evidence="6">Radical SAM core domain-containing protein</fullName>
    </recommendedName>
</protein>
<feature type="domain" description="Radical SAM core" evidence="6">
    <location>
        <begin position="1"/>
        <end position="221"/>
    </location>
</feature>
<dbReference type="InterPro" id="IPR007197">
    <property type="entry name" value="rSAM"/>
</dbReference>
<dbReference type="SFLD" id="SFLDG01072">
    <property type="entry name" value="dehydrogenase_like"/>
    <property type="match status" value="1"/>
</dbReference>
<dbReference type="CDD" id="cd01335">
    <property type="entry name" value="Radical_SAM"/>
    <property type="match status" value="1"/>
</dbReference>
<dbReference type="GO" id="GO:0016491">
    <property type="term" value="F:oxidoreductase activity"/>
    <property type="evidence" value="ECO:0007669"/>
    <property type="project" value="InterPro"/>
</dbReference>
<dbReference type="PANTHER" id="PTHR43273">
    <property type="entry name" value="ANAEROBIC SULFATASE-MATURATING ENZYME HOMOLOG ASLB-RELATED"/>
    <property type="match status" value="1"/>
</dbReference>
<dbReference type="AlphaFoldDB" id="A0A1G7M384"/>
<dbReference type="GO" id="GO:0051536">
    <property type="term" value="F:iron-sulfur cluster binding"/>
    <property type="evidence" value="ECO:0007669"/>
    <property type="project" value="UniProtKB-KW"/>
</dbReference>
<gene>
    <name evidence="7" type="ORF">SAMN04489759_102454</name>
</gene>
<keyword evidence="4" id="KW-0408">Iron</keyword>
<dbReference type="Pfam" id="PF04055">
    <property type="entry name" value="Radical_SAM"/>
    <property type="match status" value="1"/>
</dbReference>
<evidence type="ECO:0000259" key="6">
    <source>
        <dbReference type="PROSITE" id="PS51918"/>
    </source>
</evidence>
<organism evidence="7 8">
    <name type="scientific">Sulfitobacter delicatus</name>
    <dbReference type="NCBI Taxonomy" id="218672"/>
    <lineage>
        <taxon>Bacteria</taxon>
        <taxon>Pseudomonadati</taxon>
        <taxon>Pseudomonadota</taxon>
        <taxon>Alphaproteobacteria</taxon>
        <taxon>Rhodobacterales</taxon>
        <taxon>Roseobacteraceae</taxon>
        <taxon>Sulfitobacter</taxon>
    </lineage>
</organism>
<dbReference type="STRING" id="218672.SAMN04489759_102454"/>
<evidence type="ECO:0000313" key="7">
    <source>
        <dbReference type="EMBL" id="SDF56217.1"/>
    </source>
</evidence>
<dbReference type="PROSITE" id="PS51918">
    <property type="entry name" value="RADICAL_SAM"/>
    <property type="match status" value="1"/>
</dbReference>
<dbReference type="EMBL" id="FNBP01000002">
    <property type="protein sequence ID" value="SDF56217.1"/>
    <property type="molecule type" value="Genomic_DNA"/>
</dbReference>
<dbReference type="SFLD" id="SFLDG01067">
    <property type="entry name" value="SPASM/twitch_domain_containing"/>
    <property type="match status" value="1"/>
</dbReference>
<dbReference type="InterPro" id="IPR023867">
    <property type="entry name" value="Sulphatase_maturase_rSAM"/>
</dbReference>